<keyword evidence="3" id="KW-0050">Antiport</keyword>
<dbReference type="PANTHER" id="PTHR33451:SF5">
    <property type="entry name" value="NA+_H+ ANTIPORTER"/>
    <property type="match status" value="1"/>
</dbReference>
<feature type="domain" description="Na+/H+ antiporter NhaC-like C-terminal" evidence="10">
    <location>
        <begin position="13"/>
        <end position="203"/>
    </location>
</feature>
<feature type="transmembrane region" description="Helical" evidence="9">
    <location>
        <begin position="65"/>
        <end position="90"/>
    </location>
</feature>
<evidence type="ECO:0000256" key="3">
    <source>
        <dbReference type="ARBA" id="ARBA00022449"/>
    </source>
</evidence>
<evidence type="ECO:0000256" key="4">
    <source>
        <dbReference type="ARBA" id="ARBA00022475"/>
    </source>
</evidence>
<evidence type="ECO:0000313" key="11">
    <source>
        <dbReference type="EMBL" id="SDL20871.1"/>
    </source>
</evidence>
<gene>
    <name evidence="11" type="ORF">SAMN04515677_101126</name>
</gene>
<feature type="transmembrane region" description="Helical" evidence="9">
    <location>
        <begin position="270"/>
        <end position="288"/>
    </location>
</feature>
<feature type="transmembrane region" description="Helical" evidence="9">
    <location>
        <begin position="414"/>
        <end position="435"/>
    </location>
</feature>
<comment type="similarity">
    <text evidence="8">Belongs to the NhaC Na(+)/H(+) (TC 2.A.35) antiporter family.</text>
</comment>
<protein>
    <submittedName>
        <fullName evidence="11">Na+/H+ antiporter NhaC</fullName>
    </submittedName>
</protein>
<evidence type="ECO:0000256" key="2">
    <source>
        <dbReference type="ARBA" id="ARBA00022448"/>
    </source>
</evidence>
<dbReference type="InterPro" id="IPR018461">
    <property type="entry name" value="Na/H_Antiport_NhaC-like_C"/>
</dbReference>
<dbReference type="Pfam" id="PF03553">
    <property type="entry name" value="Na_H_antiporter"/>
    <property type="match status" value="1"/>
</dbReference>
<dbReference type="RefSeq" id="WP_092721848.1">
    <property type="nucleotide sequence ID" value="NZ_FNGW01000001.1"/>
</dbReference>
<evidence type="ECO:0000256" key="6">
    <source>
        <dbReference type="ARBA" id="ARBA00022989"/>
    </source>
</evidence>
<feature type="transmembrane region" description="Helical" evidence="9">
    <location>
        <begin position="447"/>
        <end position="464"/>
    </location>
</feature>
<proteinExistence type="inferred from homology"/>
<keyword evidence="6 9" id="KW-1133">Transmembrane helix</keyword>
<keyword evidence="7 9" id="KW-0472">Membrane</keyword>
<organism evidence="11 12">
    <name type="scientific">Romboutsia lituseburensis DSM 797</name>
    <dbReference type="NCBI Taxonomy" id="1121325"/>
    <lineage>
        <taxon>Bacteria</taxon>
        <taxon>Bacillati</taxon>
        <taxon>Bacillota</taxon>
        <taxon>Clostridia</taxon>
        <taxon>Peptostreptococcales</taxon>
        <taxon>Peptostreptococcaceae</taxon>
        <taxon>Romboutsia</taxon>
    </lineage>
</organism>
<dbReference type="InterPro" id="IPR052180">
    <property type="entry name" value="NhaC_Na-H+_Antiporter"/>
</dbReference>
<evidence type="ECO:0000256" key="5">
    <source>
        <dbReference type="ARBA" id="ARBA00022692"/>
    </source>
</evidence>
<evidence type="ECO:0000256" key="7">
    <source>
        <dbReference type="ARBA" id="ARBA00023136"/>
    </source>
</evidence>
<evidence type="ECO:0000313" key="12">
    <source>
        <dbReference type="Proteomes" id="UP000199068"/>
    </source>
</evidence>
<feature type="transmembrane region" description="Helical" evidence="9">
    <location>
        <begin position="190"/>
        <end position="209"/>
    </location>
</feature>
<feature type="transmembrane region" description="Helical" evidence="9">
    <location>
        <begin position="249"/>
        <end position="265"/>
    </location>
</feature>
<reference evidence="11 12" key="1">
    <citation type="submission" date="2016-10" db="EMBL/GenBank/DDBJ databases">
        <authorList>
            <person name="de Groot N.N."/>
        </authorList>
    </citation>
    <scope>NUCLEOTIDE SEQUENCE [LARGE SCALE GENOMIC DNA]</scope>
    <source>
        <strain evidence="11 12">DSM 797</strain>
    </source>
</reference>
<dbReference type="PANTHER" id="PTHR33451">
    <property type="entry name" value="MALATE-2H(+)/NA(+)-LACTATE ANTIPORTER"/>
    <property type="match status" value="1"/>
</dbReference>
<evidence type="ECO:0000259" key="10">
    <source>
        <dbReference type="Pfam" id="PF03553"/>
    </source>
</evidence>
<evidence type="ECO:0000256" key="8">
    <source>
        <dbReference type="ARBA" id="ARBA00038435"/>
    </source>
</evidence>
<dbReference type="AlphaFoldDB" id="A0A1G9I6M5"/>
<name>A0A1G9I6M5_9FIRM</name>
<dbReference type="EMBL" id="FNGW01000001">
    <property type="protein sequence ID" value="SDL20871.1"/>
    <property type="molecule type" value="Genomic_DNA"/>
</dbReference>
<dbReference type="GO" id="GO:0005886">
    <property type="term" value="C:plasma membrane"/>
    <property type="evidence" value="ECO:0007669"/>
    <property type="project" value="UniProtKB-SubCell"/>
</dbReference>
<keyword evidence="4" id="KW-1003">Cell membrane</keyword>
<dbReference type="Proteomes" id="UP000199068">
    <property type="component" value="Unassembled WGS sequence"/>
</dbReference>
<keyword evidence="12" id="KW-1185">Reference proteome</keyword>
<evidence type="ECO:0000256" key="1">
    <source>
        <dbReference type="ARBA" id="ARBA00004651"/>
    </source>
</evidence>
<dbReference type="GO" id="GO:0015297">
    <property type="term" value="F:antiporter activity"/>
    <property type="evidence" value="ECO:0007669"/>
    <property type="project" value="UniProtKB-KW"/>
</dbReference>
<dbReference type="STRING" id="1121325.SAMN04515677_101126"/>
<accession>A0A1G9I6M5</accession>
<evidence type="ECO:0000256" key="9">
    <source>
        <dbReference type="SAM" id="Phobius"/>
    </source>
</evidence>
<keyword evidence="5 9" id="KW-0812">Transmembrane</keyword>
<feature type="transmembrane region" description="Helical" evidence="9">
    <location>
        <begin position="12"/>
        <end position="44"/>
    </location>
</feature>
<feature type="transmembrane region" description="Helical" evidence="9">
    <location>
        <begin position="102"/>
        <end position="135"/>
    </location>
</feature>
<comment type="subcellular location">
    <subcellularLocation>
        <location evidence="1">Cell membrane</location>
        <topology evidence="1">Multi-pass membrane protein</topology>
    </subcellularLocation>
</comment>
<feature type="transmembrane region" description="Helical" evidence="9">
    <location>
        <begin position="308"/>
        <end position="326"/>
    </location>
</feature>
<keyword evidence="2" id="KW-0813">Transport</keyword>
<sequence>MGFWVGLFKFSPVFVLAGLMISGMDCLIAAPIATIYAFIVASITDKFKFNDLVDCAVDNVKHLNLVFFILMLAYAMAEAFMSTGVGASLVNIALSLGVTGRTVAVVSFLVTAVLSVATGTSWGTFAACAPIFLWLNHMVGGNILLTTASIAGGACFGDNIGLISDTTVVSSGIQSVEVVDRIKSQGPWSIICLAITVVAIFVLSITMGLPTEATNAAAAINQIPPQVIVDLEAARPSAVELLNQVKTGVPYYMAIPLILVLVVAVKGLPTLACLSIGIISSYILGTFAGTVESLNAFLDLMMSGFKEAGSWVIVMMMWVGAFGGIMSKMKAFEPLSTLVLAISRNVKQLMFMNGVLCFVGNAALADEMAQIVTVGPITKELVEKNVDGSEEDLYQLRLRNATFSSSLGVFGSQLIPWHVYIGFYVGILSAVYPLHNFVPFDIIKYNIMAFITVGSILLLTLTGLDRFIPKFGLPSEPQVKLKRKEKGQEKNNAV</sequence>